<evidence type="ECO:0000313" key="2">
    <source>
        <dbReference type="EMBL" id="KNE62181.1"/>
    </source>
</evidence>
<reference evidence="2 3" key="1">
    <citation type="submission" date="2009-11" db="EMBL/GenBank/DDBJ databases">
        <title>Annotation of Allomyces macrogynus ATCC 38327.</title>
        <authorList>
            <consortium name="The Broad Institute Genome Sequencing Platform"/>
            <person name="Russ C."/>
            <person name="Cuomo C."/>
            <person name="Burger G."/>
            <person name="Gray M.W."/>
            <person name="Holland P.W.H."/>
            <person name="King N."/>
            <person name="Lang F.B.F."/>
            <person name="Roger A.J."/>
            <person name="Ruiz-Trillo I."/>
            <person name="Young S.K."/>
            <person name="Zeng Q."/>
            <person name="Gargeya S."/>
            <person name="Fitzgerald M."/>
            <person name="Haas B."/>
            <person name="Abouelleil A."/>
            <person name="Alvarado L."/>
            <person name="Arachchi H.M."/>
            <person name="Berlin A."/>
            <person name="Chapman S.B."/>
            <person name="Gearin G."/>
            <person name="Goldberg J."/>
            <person name="Griggs A."/>
            <person name="Gujja S."/>
            <person name="Hansen M."/>
            <person name="Heiman D."/>
            <person name="Howarth C."/>
            <person name="Larimer J."/>
            <person name="Lui A."/>
            <person name="MacDonald P.J.P."/>
            <person name="McCowen C."/>
            <person name="Montmayeur A."/>
            <person name="Murphy C."/>
            <person name="Neiman D."/>
            <person name="Pearson M."/>
            <person name="Priest M."/>
            <person name="Roberts A."/>
            <person name="Saif S."/>
            <person name="Shea T."/>
            <person name="Sisk P."/>
            <person name="Stolte C."/>
            <person name="Sykes S."/>
            <person name="Wortman J."/>
            <person name="Nusbaum C."/>
            <person name="Birren B."/>
        </authorList>
    </citation>
    <scope>NUCLEOTIDE SEQUENCE [LARGE SCALE GENOMIC DNA]</scope>
    <source>
        <strain evidence="2 3">ATCC 38327</strain>
    </source>
</reference>
<accession>A0A0L0SI41</accession>
<organism evidence="2 3">
    <name type="scientific">Allomyces macrogynus (strain ATCC 38327)</name>
    <name type="common">Allomyces javanicus var. macrogynus</name>
    <dbReference type="NCBI Taxonomy" id="578462"/>
    <lineage>
        <taxon>Eukaryota</taxon>
        <taxon>Fungi</taxon>
        <taxon>Fungi incertae sedis</taxon>
        <taxon>Blastocladiomycota</taxon>
        <taxon>Blastocladiomycetes</taxon>
        <taxon>Blastocladiales</taxon>
        <taxon>Blastocladiaceae</taxon>
        <taxon>Allomyces</taxon>
    </lineage>
</organism>
<protein>
    <submittedName>
        <fullName evidence="2">Uncharacterized protein</fullName>
    </submittedName>
</protein>
<name>A0A0L0SI41_ALLM3</name>
<keyword evidence="3" id="KW-1185">Reference proteome</keyword>
<dbReference type="AlphaFoldDB" id="A0A0L0SI41"/>
<feature type="compositionally biased region" description="Low complexity" evidence="1">
    <location>
        <begin position="11"/>
        <end position="24"/>
    </location>
</feature>
<proteinExistence type="predicted"/>
<feature type="region of interest" description="Disordered" evidence="1">
    <location>
        <begin position="1"/>
        <end position="24"/>
    </location>
</feature>
<dbReference type="EMBL" id="GG745339">
    <property type="protein sequence ID" value="KNE62181.1"/>
    <property type="molecule type" value="Genomic_DNA"/>
</dbReference>
<evidence type="ECO:0000256" key="1">
    <source>
        <dbReference type="SAM" id="MobiDB-lite"/>
    </source>
</evidence>
<dbReference type="Proteomes" id="UP000054350">
    <property type="component" value="Unassembled WGS sequence"/>
</dbReference>
<sequence length="326" mass="33809">MVDSPPPVACTGSTTTAGDPAGTPAPVGLVVTNDRFDLIWRSQQYCFFTPETVRDLATIHARLIRHHGNAGVRGVVARTAARPQWRGVPLPQPPHADPIQFNLLADYKEVPAAPATAVDVTLHYIAPTLVLWTVAPPGRSSLLAETVAMNDLAALVGWLSTHRPLPPAASAAAVSKAAGGAPGPPPLSGPGSRALLVVRGKDLQIVARYPPAADSADVGTSLQALMRPAQRAAFQPNALGNRPPTELYVPVLATASAAAAAAAAEGKSAPDPTQGAHAVYMAKCVPLADGYMVVMEHSGGDRAARRATAAATAYRCDRGRRHGDRA</sequence>
<gene>
    <name evidence="2" type="ORF">AMAG_07426</name>
</gene>
<reference evidence="3" key="2">
    <citation type="submission" date="2009-11" db="EMBL/GenBank/DDBJ databases">
        <title>The Genome Sequence of Allomyces macrogynus strain ATCC 38327.</title>
        <authorList>
            <consortium name="The Broad Institute Genome Sequencing Platform"/>
            <person name="Russ C."/>
            <person name="Cuomo C."/>
            <person name="Shea T."/>
            <person name="Young S.K."/>
            <person name="Zeng Q."/>
            <person name="Koehrsen M."/>
            <person name="Haas B."/>
            <person name="Borodovsky M."/>
            <person name="Guigo R."/>
            <person name="Alvarado L."/>
            <person name="Berlin A."/>
            <person name="Borenstein D."/>
            <person name="Chen Z."/>
            <person name="Engels R."/>
            <person name="Freedman E."/>
            <person name="Gellesch M."/>
            <person name="Goldberg J."/>
            <person name="Griggs A."/>
            <person name="Gujja S."/>
            <person name="Heiman D."/>
            <person name="Hepburn T."/>
            <person name="Howarth C."/>
            <person name="Jen D."/>
            <person name="Larson L."/>
            <person name="Lewis B."/>
            <person name="Mehta T."/>
            <person name="Park D."/>
            <person name="Pearson M."/>
            <person name="Roberts A."/>
            <person name="Saif S."/>
            <person name="Shenoy N."/>
            <person name="Sisk P."/>
            <person name="Stolte C."/>
            <person name="Sykes S."/>
            <person name="Walk T."/>
            <person name="White J."/>
            <person name="Yandava C."/>
            <person name="Burger G."/>
            <person name="Gray M.W."/>
            <person name="Holland P.W.H."/>
            <person name="King N."/>
            <person name="Lang F.B.F."/>
            <person name="Roger A.J."/>
            <person name="Ruiz-Trillo I."/>
            <person name="Lander E."/>
            <person name="Nusbaum C."/>
        </authorList>
    </citation>
    <scope>NUCLEOTIDE SEQUENCE [LARGE SCALE GENOMIC DNA]</scope>
    <source>
        <strain evidence="3">ATCC 38327</strain>
    </source>
</reference>
<evidence type="ECO:0000313" key="3">
    <source>
        <dbReference type="Proteomes" id="UP000054350"/>
    </source>
</evidence>
<dbReference type="VEuPathDB" id="FungiDB:AMAG_07426"/>